<evidence type="ECO:0000313" key="1">
    <source>
        <dbReference type="EMBL" id="SFP62459.1"/>
    </source>
</evidence>
<name>A0A1I5RV43_9SPHN</name>
<dbReference type="Proteomes" id="UP000199586">
    <property type="component" value="Unassembled WGS sequence"/>
</dbReference>
<dbReference type="STRING" id="634430.SAMN04488241_104154"/>
<dbReference type="AlphaFoldDB" id="A0A1I5RV43"/>
<proteinExistence type="predicted"/>
<evidence type="ECO:0000313" key="2">
    <source>
        <dbReference type="Proteomes" id="UP000199586"/>
    </source>
</evidence>
<accession>A0A1I5RV43</accession>
<keyword evidence="2" id="KW-1185">Reference proteome</keyword>
<protein>
    <submittedName>
        <fullName evidence="1">Uncharacterized protein</fullName>
    </submittedName>
</protein>
<gene>
    <name evidence="1" type="ORF">SAMN04488241_104154</name>
</gene>
<dbReference type="EMBL" id="FOXP01000004">
    <property type="protein sequence ID" value="SFP62459.1"/>
    <property type="molecule type" value="Genomic_DNA"/>
</dbReference>
<sequence>MIDPIPLREELERIQREQAALIRRGNGALALGWFSAHALSKTGGGPRIVISGGILPDQLRPIASATADAEKVFPYLDRAFREHHRGIIERAIELAQTDFEDEAS</sequence>
<organism evidence="1 2">
    <name type="scientific">Sphingomonas rubra</name>
    <dbReference type="NCBI Taxonomy" id="634430"/>
    <lineage>
        <taxon>Bacteria</taxon>
        <taxon>Pseudomonadati</taxon>
        <taxon>Pseudomonadota</taxon>
        <taxon>Alphaproteobacteria</taxon>
        <taxon>Sphingomonadales</taxon>
        <taxon>Sphingomonadaceae</taxon>
        <taxon>Sphingomonas</taxon>
    </lineage>
</organism>
<reference evidence="1 2" key="1">
    <citation type="submission" date="2016-10" db="EMBL/GenBank/DDBJ databases">
        <authorList>
            <person name="de Groot N.N."/>
        </authorList>
    </citation>
    <scope>NUCLEOTIDE SEQUENCE [LARGE SCALE GENOMIC DNA]</scope>
    <source>
        <strain evidence="1 2">CGMCC 1.9113</strain>
    </source>
</reference>